<organism evidence="2 3">
    <name type="scientific">Podospora fimiseda</name>
    <dbReference type="NCBI Taxonomy" id="252190"/>
    <lineage>
        <taxon>Eukaryota</taxon>
        <taxon>Fungi</taxon>
        <taxon>Dikarya</taxon>
        <taxon>Ascomycota</taxon>
        <taxon>Pezizomycotina</taxon>
        <taxon>Sordariomycetes</taxon>
        <taxon>Sordariomycetidae</taxon>
        <taxon>Sordariales</taxon>
        <taxon>Podosporaceae</taxon>
        <taxon>Podospora</taxon>
    </lineage>
</organism>
<keyword evidence="3" id="KW-1185">Reference proteome</keyword>
<reference evidence="2" key="2">
    <citation type="submission" date="2023-05" db="EMBL/GenBank/DDBJ databases">
        <authorList>
            <consortium name="Lawrence Berkeley National Laboratory"/>
            <person name="Steindorff A."/>
            <person name="Hensen N."/>
            <person name="Bonometti L."/>
            <person name="Westerberg I."/>
            <person name="Brannstrom I.O."/>
            <person name="Guillou S."/>
            <person name="Cros-Aarteil S."/>
            <person name="Calhoun S."/>
            <person name="Haridas S."/>
            <person name="Kuo A."/>
            <person name="Mondo S."/>
            <person name="Pangilinan J."/>
            <person name="Riley R."/>
            <person name="Labutti K."/>
            <person name="Andreopoulos B."/>
            <person name="Lipzen A."/>
            <person name="Chen C."/>
            <person name="Yanf M."/>
            <person name="Daum C."/>
            <person name="Ng V."/>
            <person name="Clum A."/>
            <person name="Ohm R."/>
            <person name="Martin F."/>
            <person name="Silar P."/>
            <person name="Natvig D."/>
            <person name="Lalanne C."/>
            <person name="Gautier V."/>
            <person name="Ament-Velasquez S.L."/>
            <person name="Kruys A."/>
            <person name="Hutchinson M.I."/>
            <person name="Powell A.J."/>
            <person name="Barry K."/>
            <person name="Miller A.N."/>
            <person name="Grigoriev I.V."/>
            <person name="Debuchy R."/>
            <person name="Gladieux P."/>
            <person name="Thoren M.H."/>
            <person name="Johannesson H."/>
        </authorList>
    </citation>
    <scope>NUCLEOTIDE SEQUENCE</scope>
    <source>
        <strain evidence="2">CBS 990.96</strain>
    </source>
</reference>
<dbReference type="AlphaFoldDB" id="A0AAN7GWC8"/>
<feature type="region of interest" description="Disordered" evidence="1">
    <location>
        <begin position="262"/>
        <end position="302"/>
    </location>
</feature>
<evidence type="ECO:0000256" key="1">
    <source>
        <dbReference type="SAM" id="MobiDB-lite"/>
    </source>
</evidence>
<feature type="compositionally biased region" description="Basic residues" evidence="1">
    <location>
        <begin position="127"/>
        <end position="183"/>
    </location>
</feature>
<feature type="compositionally biased region" description="Basic and acidic residues" evidence="1">
    <location>
        <begin position="263"/>
        <end position="274"/>
    </location>
</feature>
<sequence length="302" mass="34243">MQSHHPEVIIKSLAGLLTQPVKPRYELRSGNFLYKRYSKPRTRDTKLFVLSPNKKENIGDPSQSTSETKPKMTDHHHRGRRRYDEVYEPTYTEYHETRPRRHRSLGRQVLDKLEDAMAGLGIDDGHKSHHHSSHHHHSSSRNHHHSPHRRHHHHHSSTTSHPHHHHRRAHSSSPTRRRHRSHSTHYTTTSRTPRSRATRSRSRGHSRAPSRSRSRVDKGLKAAAQAGAIEAFRVRKEPGGWIGPKGSRVATAAISAGVIGAAAEKRNQDRDGDTKMPGTKGSALAGMMVSRLVNGPKRDLRG</sequence>
<dbReference type="Proteomes" id="UP001301958">
    <property type="component" value="Unassembled WGS sequence"/>
</dbReference>
<protein>
    <submittedName>
        <fullName evidence="2">Uncharacterized protein</fullName>
    </submittedName>
</protein>
<feature type="region of interest" description="Disordered" evidence="1">
    <location>
        <begin position="52"/>
        <end position="105"/>
    </location>
</feature>
<dbReference type="EMBL" id="MU865439">
    <property type="protein sequence ID" value="KAK4223114.1"/>
    <property type="molecule type" value="Genomic_DNA"/>
</dbReference>
<comment type="caution">
    <text evidence="2">The sequence shown here is derived from an EMBL/GenBank/DDBJ whole genome shotgun (WGS) entry which is preliminary data.</text>
</comment>
<evidence type="ECO:0000313" key="2">
    <source>
        <dbReference type="EMBL" id="KAK4223114.1"/>
    </source>
</evidence>
<proteinExistence type="predicted"/>
<accession>A0AAN7GWC8</accession>
<feature type="region of interest" description="Disordered" evidence="1">
    <location>
        <begin position="120"/>
        <end position="222"/>
    </location>
</feature>
<reference evidence="2" key="1">
    <citation type="journal article" date="2023" name="Mol. Phylogenet. Evol.">
        <title>Genome-scale phylogeny and comparative genomics of the fungal order Sordariales.</title>
        <authorList>
            <person name="Hensen N."/>
            <person name="Bonometti L."/>
            <person name="Westerberg I."/>
            <person name="Brannstrom I.O."/>
            <person name="Guillou S."/>
            <person name="Cros-Aarteil S."/>
            <person name="Calhoun S."/>
            <person name="Haridas S."/>
            <person name="Kuo A."/>
            <person name="Mondo S."/>
            <person name="Pangilinan J."/>
            <person name="Riley R."/>
            <person name="LaButti K."/>
            <person name="Andreopoulos B."/>
            <person name="Lipzen A."/>
            <person name="Chen C."/>
            <person name="Yan M."/>
            <person name="Daum C."/>
            <person name="Ng V."/>
            <person name="Clum A."/>
            <person name="Steindorff A."/>
            <person name="Ohm R.A."/>
            <person name="Martin F."/>
            <person name="Silar P."/>
            <person name="Natvig D.O."/>
            <person name="Lalanne C."/>
            <person name="Gautier V."/>
            <person name="Ament-Velasquez S.L."/>
            <person name="Kruys A."/>
            <person name="Hutchinson M.I."/>
            <person name="Powell A.J."/>
            <person name="Barry K."/>
            <person name="Miller A.N."/>
            <person name="Grigoriev I.V."/>
            <person name="Debuchy R."/>
            <person name="Gladieux P."/>
            <person name="Hiltunen Thoren M."/>
            <person name="Johannesson H."/>
        </authorList>
    </citation>
    <scope>NUCLEOTIDE SEQUENCE</scope>
    <source>
        <strain evidence="2">CBS 990.96</strain>
    </source>
</reference>
<feature type="compositionally biased region" description="Basic residues" evidence="1">
    <location>
        <begin position="193"/>
        <end position="213"/>
    </location>
</feature>
<gene>
    <name evidence="2" type="ORF">QBC38DRAFT_488358</name>
</gene>
<name>A0AAN7GWC8_9PEZI</name>
<evidence type="ECO:0000313" key="3">
    <source>
        <dbReference type="Proteomes" id="UP001301958"/>
    </source>
</evidence>